<dbReference type="Proteomes" id="UP000593574">
    <property type="component" value="Unassembled WGS sequence"/>
</dbReference>
<name>A0A7J9B4V0_9ROSI</name>
<proteinExistence type="predicted"/>
<dbReference type="EMBL" id="JABEZV010446312">
    <property type="protein sequence ID" value="MBA0730634.1"/>
    <property type="molecule type" value="Genomic_DNA"/>
</dbReference>
<comment type="caution">
    <text evidence="2">The sequence shown here is derived from an EMBL/GenBank/DDBJ whole genome shotgun (WGS) entry which is preliminary data.</text>
</comment>
<organism evidence="2 3">
    <name type="scientific">Gossypium laxum</name>
    <dbReference type="NCBI Taxonomy" id="34288"/>
    <lineage>
        <taxon>Eukaryota</taxon>
        <taxon>Viridiplantae</taxon>
        <taxon>Streptophyta</taxon>
        <taxon>Embryophyta</taxon>
        <taxon>Tracheophyta</taxon>
        <taxon>Spermatophyta</taxon>
        <taxon>Magnoliopsida</taxon>
        <taxon>eudicotyledons</taxon>
        <taxon>Gunneridae</taxon>
        <taxon>Pentapetalae</taxon>
        <taxon>rosids</taxon>
        <taxon>malvids</taxon>
        <taxon>Malvales</taxon>
        <taxon>Malvaceae</taxon>
        <taxon>Malvoideae</taxon>
        <taxon>Gossypium</taxon>
    </lineage>
</organism>
<feature type="region of interest" description="Disordered" evidence="1">
    <location>
        <begin position="220"/>
        <end position="257"/>
    </location>
</feature>
<gene>
    <name evidence="2" type="ORF">Golax_023096</name>
</gene>
<sequence>MSVEEEYYINLYARGKFVRDPHLRYSGAIATVEGYSDGNQGGEGLNGKGVEVVGSKGAEVDAASQGLHGLDAFVEGFGDRNQGGEGGEGLNGEGVEVAGNKGGEGFEGLNGKGVEVVGSRGDKGFKGLNGEGVKVASSKGGEGGEGGEGFRGLNDEGVEVAGNKGGEVDVIGEALNGLDAFVEGLEQGDRGLNSGVEEADDEGLKMKVIVIQMMTRQKWREVEGKTSGKAKEKLVDKTESKSSRKEEEGNKTKYFDSDDHGSILGSNDYDKTDAYRRSRFPTYIPNSASPLFCIRMVFKDALKRSGKEGCSPILGLDGCLLKGPFKGEILSTVGRDGTN</sequence>
<dbReference type="AlphaFoldDB" id="A0A7J9B4V0"/>
<evidence type="ECO:0000256" key="1">
    <source>
        <dbReference type="SAM" id="MobiDB-lite"/>
    </source>
</evidence>
<protein>
    <submittedName>
        <fullName evidence="2">Uncharacterized protein</fullName>
    </submittedName>
</protein>
<evidence type="ECO:0000313" key="3">
    <source>
        <dbReference type="Proteomes" id="UP000593574"/>
    </source>
</evidence>
<reference evidence="2 3" key="1">
    <citation type="journal article" date="2019" name="Genome Biol. Evol.">
        <title>Insights into the evolution of the New World diploid cottons (Gossypium, subgenus Houzingenia) based on genome sequencing.</title>
        <authorList>
            <person name="Grover C.E."/>
            <person name="Arick M.A. 2nd"/>
            <person name="Thrash A."/>
            <person name="Conover J.L."/>
            <person name="Sanders W.S."/>
            <person name="Peterson D.G."/>
            <person name="Frelichowski J.E."/>
            <person name="Scheffler J.A."/>
            <person name="Scheffler B.E."/>
            <person name="Wendel J.F."/>
        </authorList>
    </citation>
    <scope>NUCLEOTIDE SEQUENCE [LARGE SCALE GENOMIC DNA]</scope>
    <source>
        <strain evidence="2">4</strain>
        <tissue evidence="2">Leaf</tissue>
    </source>
</reference>
<evidence type="ECO:0000313" key="2">
    <source>
        <dbReference type="EMBL" id="MBA0730634.1"/>
    </source>
</evidence>
<accession>A0A7J9B4V0</accession>
<keyword evidence="3" id="KW-1185">Reference proteome</keyword>